<dbReference type="PANTHER" id="PTHR36617">
    <property type="entry name" value="PROTEIN, PUTATIVE-RELATED"/>
    <property type="match status" value="1"/>
</dbReference>
<proteinExistence type="predicted"/>
<gene>
    <name evidence="1" type="ORF">TSUD_169980</name>
</gene>
<accession>A0A2Z6PDW2</accession>
<dbReference type="Proteomes" id="UP000242715">
    <property type="component" value="Unassembled WGS sequence"/>
</dbReference>
<evidence type="ECO:0000313" key="2">
    <source>
        <dbReference type="Proteomes" id="UP000242715"/>
    </source>
</evidence>
<dbReference type="EMBL" id="DF973887">
    <property type="protein sequence ID" value="GAU41887.1"/>
    <property type="molecule type" value="Genomic_DNA"/>
</dbReference>
<sequence>MRILLCERFQRLFDLTVNKSSTVAECFSLEWGARGDAWIWRRQLWAWEEEMLGECQALFHNFALQDQSLDPWHWRPDPSRGVNTWPIISVSLLSQQVVSEHAARLCSLFGSYASGRSGMKEITGYPETLNSLYLSYWTRSNFTLTCG</sequence>
<name>A0A2Z6PDW2_TRISU</name>
<reference evidence="2" key="1">
    <citation type="journal article" date="2017" name="Front. Plant Sci.">
        <title>Climate Clever Clovers: New Paradigm to Reduce the Environmental Footprint of Ruminants by Breeding Low Methanogenic Forages Utilizing Haplotype Variation.</title>
        <authorList>
            <person name="Kaur P."/>
            <person name="Appels R."/>
            <person name="Bayer P.E."/>
            <person name="Keeble-Gagnere G."/>
            <person name="Wang J."/>
            <person name="Hirakawa H."/>
            <person name="Shirasawa K."/>
            <person name="Vercoe P."/>
            <person name="Stefanova K."/>
            <person name="Durmic Z."/>
            <person name="Nichols P."/>
            <person name="Revell C."/>
            <person name="Isobe S.N."/>
            <person name="Edwards D."/>
            <person name="Erskine W."/>
        </authorList>
    </citation>
    <scope>NUCLEOTIDE SEQUENCE [LARGE SCALE GENOMIC DNA]</scope>
    <source>
        <strain evidence="2">cv. Daliak</strain>
    </source>
</reference>
<dbReference type="OrthoDB" id="1436411at2759"/>
<organism evidence="1 2">
    <name type="scientific">Trifolium subterraneum</name>
    <name type="common">Subterranean clover</name>
    <dbReference type="NCBI Taxonomy" id="3900"/>
    <lineage>
        <taxon>Eukaryota</taxon>
        <taxon>Viridiplantae</taxon>
        <taxon>Streptophyta</taxon>
        <taxon>Embryophyta</taxon>
        <taxon>Tracheophyta</taxon>
        <taxon>Spermatophyta</taxon>
        <taxon>Magnoliopsida</taxon>
        <taxon>eudicotyledons</taxon>
        <taxon>Gunneridae</taxon>
        <taxon>Pentapetalae</taxon>
        <taxon>rosids</taxon>
        <taxon>fabids</taxon>
        <taxon>Fabales</taxon>
        <taxon>Fabaceae</taxon>
        <taxon>Papilionoideae</taxon>
        <taxon>50 kb inversion clade</taxon>
        <taxon>NPAAA clade</taxon>
        <taxon>Hologalegina</taxon>
        <taxon>IRL clade</taxon>
        <taxon>Trifolieae</taxon>
        <taxon>Trifolium</taxon>
    </lineage>
</organism>
<evidence type="ECO:0000313" key="1">
    <source>
        <dbReference type="EMBL" id="GAU41887.1"/>
    </source>
</evidence>
<dbReference type="AlphaFoldDB" id="A0A2Z6PDW2"/>
<dbReference type="PANTHER" id="PTHR36617:SF5">
    <property type="entry name" value="OS05G0421675 PROTEIN"/>
    <property type="match status" value="1"/>
</dbReference>
<keyword evidence="2" id="KW-1185">Reference proteome</keyword>
<protein>
    <submittedName>
        <fullName evidence="1">Uncharacterized protein</fullName>
    </submittedName>
</protein>